<dbReference type="SUPFAM" id="SSF57850">
    <property type="entry name" value="RING/U-box"/>
    <property type="match status" value="1"/>
</dbReference>
<feature type="compositionally biased region" description="Polar residues" evidence="2">
    <location>
        <begin position="363"/>
        <end position="373"/>
    </location>
</feature>
<name>A0AAW1HAQ3_SAPOF</name>
<reference evidence="4" key="1">
    <citation type="submission" date="2024-03" db="EMBL/GenBank/DDBJ databases">
        <title>WGS assembly of Saponaria officinalis var. Norfolk2.</title>
        <authorList>
            <person name="Jenkins J."/>
            <person name="Shu S."/>
            <person name="Grimwood J."/>
            <person name="Barry K."/>
            <person name="Goodstein D."/>
            <person name="Schmutz J."/>
            <person name="Leebens-Mack J."/>
            <person name="Osbourn A."/>
        </authorList>
    </citation>
    <scope>NUCLEOTIDE SEQUENCE [LARGE SCALE GENOMIC DNA]</scope>
    <source>
        <strain evidence="4">JIC</strain>
    </source>
</reference>
<evidence type="ECO:0000259" key="3">
    <source>
        <dbReference type="PROSITE" id="PS50089"/>
    </source>
</evidence>
<dbReference type="InterPro" id="IPR044274">
    <property type="entry name" value="RFI2"/>
</dbReference>
<dbReference type="AlphaFoldDB" id="A0AAW1HAQ3"/>
<dbReference type="SMART" id="SM00184">
    <property type="entry name" value="RING"/>
    <property type="match status" value="1"/>
</dbReference>
<organism evidence="4 5">
    <name type="scientific">Saponaria officinalis</name>
    <name type="common">Common soapwort</name>
    <name type="synonym">Lychnis saponaria</name>
    <dbReference type="NCBI Taxonomy" id="3572"/>
    <lineage>
        <taxon>Eukaryota</taxon>
        <taxon>Viridiplantae</taxon>
        <taxon>Streptophyta</taxon>
        <taxon>Embryophyta</taxon>
        <taxon>Tracheophyta</taxon>
        <taxon>Spermatophyta</taxon>
        <taxon>Magnoliopsida</taxon>
        <taxon>eudicotyledons</taxon>
        <taxon>Gunneridae</taxon>
        <taxon>Pentapetalae</taxon>
        <taxon>Caryophyllales</taxon>
        <taxon>Caryophyllaceae</taxon>
        <taxon>Caryophylleae</taxon>
        <taxon>Saponaria</taxon>
    </lineage>
</organism>
<feature type="region of interest" description="Disordered" evidence="2">
    <location>
        <begin position="290"/>
        <end position="388"/>
    </location>
</feature>
<dbReference type="EMBL" id="JBDFQZ010000012">
    <property type="protein sequence ID" value="KAK9673141.1"/>
    <property type="molecule type" value="Genomic_DNA"/>
</dbReference>
<evidence type="ECO:0000313" key="4">
    <source>
        <dbReference type="EMBL" id="KAK9673141.1"/>
    </source>
</evidence>
<dbReference type="PANTHER" id="PTHR46798:SF3">
    <property type="entry name" value="RING FINGER FAMILY PROTEIN"/>
    <property type="match status" value="1"/>
</dbReference>
<protein>
    <recommendedName>
        <fullName evidence="3">RING-type domain-containing protein</fullName>
    </recommendedName>
</protein>
<dbReference type="InterPro" id="IPR001841">
    <property type="entry name" value="Znf_RING"/>
</dbReference>
<feature type="compositionally biased region" description="Pro residues" evidence="2">
    <location>
        <begin position="293"/>
        <end position="304"/>
    </location>
</feature>
<dbReference type="GO" id="GO:0004842">
    <property type="term" value="F:ubiquitin-protein transferase activity"/>
    <property type="evidence" value="ECO:0007669"/>
    <property type="project" value="InterPro"/>
</dbReference>
<keyword evidence="1" id="KW-0863">Zinc-finger</keyword>
<proteinExistence type="predicted"/>
<feature type="domain" description="RING-type" evidence="3">
    <location>
        <begin position="22"/>
        <end position="67"/>
    </location>
</feature>
<sequence>MGLDETDVDAENKCLSSSDVSCSICLEFVTDSGERSRAKLQCGHEFHLDCIGSAFNSKGAMQCPNCRKIEKGQWNYSTGCRSLTEFIDDLPHDEDDLYLNYSEMFGVQWCPLPGFSRPPTFEDGEFARTAYHDLFGQHTIFAEQAPISSTHRCPYVAYYGPVHSSSLSSAANLSDGPNFSNQWGGPSGPSEHQTSYPFAAMEPHFQGWEHHSMPFIATGSRLGASDQPSAPFVDQRSSQANADSLRSGSFVHPFNMNRSSGPVTSSMVPPYPGSAARARDRVQALQAYFQPPSTSPPLRHPLPMFPGTHRSNAHRSVSQMGPPPSSSDQAGSFYVFPSSGGSFHEMENPSQFRGWERGHLESFPSTASGPNGSHQRHGLERSPSQSRP</sequence>
<keyword evidence="1" id="KW-0862">Zinc</keyword>
<dbReference type="PANTHER" id="PTHR46798">
    <property type="entry name" value="OS09G0511500 PROTEIN"/>
    <property type="match status" value="1"/>
</dbReference>
<dbReference type="Proteomes" id="UP001443914">
    <property type="component" value="Unassembled WGS sequence"/>
</dbReference>
<evidence type="ECO:0000256" key="1">
    <source>
        <dbReference type="PROSITE-ProRule" id="PRU00175"/>
    </source>
</evidence>
<comment type="caution">
    <text evidence="4">The sequence shown here is derived from an EMBL/GenBank/DDBJ whole genome shotgun (WGS) entry which is preliminary data.</text>
</comment>
<dbReference type="Pfam" id="PF13639">
    <property type="entry name" value="zf-RING_2"/>
    <property type="match status" value="1"/>
</dbReference>
<dbReference type="InterPro" id="IPR013083">
    <property type="entry name" value="Znf_RING/FYVE/PHD"/>
</dbReference>
<dbReference type="GO" id="GO:0008270">
    <property type="term" value="F:zinc ion binding"/>
    <property type="evidence" value="ECO:0007669"/>
    <property type="project" value="UniProtKB-KW"/>
</dbReference>
<keyword evidence="5" id="KW-1185">Reference proteome</keyword>
<gene>
    <name evidence="4" type="ORF">RND81_12G149200</name>
</gene>
<accession>A0AAW1HAQ3</accession>
<evidence type="ECO:0000256" key="2">
    <source>
        <dbReference type="SAM" id="MobiDB-lite"/>
    </source>
</evidence>
<keyword evidence="1" id="KW-0479">Metal-binding</keyword>
<dbReference type="Gene3D" id="3.30.40.10">
    <property type="entry name" value="Zinc/RING finger domain, C3HC4 (zinc finger)"/>
    <property type="match status" value="1"/>
</dbReference>
<evidence type="ECO:0000313" key="5">
    <source>
        <dbReference type="Proteomes" id="UP001443914"/>
    </source>
</evidence>
<dbReference type="PROSITE" id="PS50089">
    <property type="entry name" value="ZF_RING_2"/>
    <property type="match status" value="1"/>
</dbReference>